<evidence type="ECO:0000256" key="8">
    <source>
        <dbReference type="ARBA" id="ARBA00023157"/>
    </source>
</evidence>
<proteinExistence type="inferred from homology"/>
<dbReference type="EC" id="3.4.16.-" evidence="10"/>
<keyword evidence="9" id="KW-0325">Glycoprotein</keyword>
<evidence type="ECO:0000313" key="11">
    <source>
        <dbReference type="EMBL" id="KAL2504203.1"/>
    </source>
</evidence>
<dbReference type="SUPFAM" id="SSF53474">
    <property type="entry name" value="alpha/beta-Hydrolases"/>
    <property type="match status" value="1"/>
</dbReference>
<keyword evidence="7 10" id="KW-0378">Hydrolase</keyword>
<dbReference type="Proteomes" id="UP001604336">
    <property type="component" value="Unassembled WGS sequence"/>
</dbReference>
<dbReference type="PANTHER" id="PTHR11802:SF470">
    <property type="entry name" value="CARBOXYPEPTIDASE"/>
    <property type="match status" value="1"/>
</dbReference>
<evidence type="ECO:0000256" key="1">
    <source>
        <dbReference type="ARBA" id="ARBA00004613"/>
    </source>
</evidence>
<dbReference type="EMBL" id="JBFOLK010000006">
    <property type="protein sequence ID" value="KAL2504203.1"/>
    <property type="molecule type" value="Genomic_DNA"/>
</dbReference>
<evidence type="ECO:0000256" key="9">
    <source>
        <dbReference type="ARBA" id="ARBA00023180"/>
    </source>
</evidence>
<evidence type="ECO:0000256" key="4">
    <source>
        <dbReference type="ARBA" id="ARBA00022645"/>
    </source>
</evidence>
<keyword evidence="6" id="KW-0732">Signal</keyword>
<dbReference type="GO" id="GO:0004185">
    <property type="term" value="F:serine-type carboxypeptidase activity"/>
    <property type="evidence" value="ECO:0007669"/>
    <property type="project" value="UniProtKB-UniRule"/>
</dbReference>
<keyword evidence="4 10" id="KW-0121">Carboxypeptidase</keyword>
<name>A0ABD1SVL2_9LAMI</name>
<evidence type="ECO:0000256" key="6">
    <source>
        <dbReference type="ARBA" id="ARBA00022729"/>
    </source>
</evidence>
<dbReference type="FunFam" id="3.40.50.11320:FF:000001">
    <property type="entry name" value="Carboxypeptidase"/>
    <property type="match status" value="1"/>
</dbReference>
<dbReference type="Pfam" id="PF00450">
    <property type="entry name" value="Peptidase_S10"/>
    <property type="match status" value="1"/>
</dbReference>
<dbReference type="PROSITE" id="PS00131">
    <property type="entry name" value="CARBOXYPEPT_SER_SER"/>
    <property type="match status" value="1"/>
</dbReference>
<keyword evidence="12" id="KW-1185">Reference proteome</keyword>
<dbReference type="GO" id="GO:0005576">
    <property type="term" value="C:extracellular region"/>
    <property type="evidence" value="ECO:0007669"/>
    <property type="project" value="UniProtKB-SubCell"/>
</dbReference>
<keyword evidence="5 10" id="KW-0645">Protease</keyword>
<evidence type="ECO:0000256" key="2">
    <source>
        <dbReference type="ARBA" id="ARBA00009431"/>
    </source>
</evidence>
<dbReference type="InterPro" id="IPR001563">
    <property type="entry name" value="Peptidase_S10"/>
</dbReference>
<keyword evidence="3" id="KW-0964">Secreted</keyword>
<dbReference type="PRINTS" id="PR00724">
    <property type="entry name" value="CRBOXYPTASEC"/>
</dbReference>
<dbReference type="InterPro" id="IPR033124">
    <property type="entry name" value="Ser_caboxypep_his_AS"/>
</dbReference>
<dbReference type="Gene3D" id="3.40.50.11320">
    <property type="match status" value="1"/>
</dbReference>
<protein>
    <recommendedName>
        <fullName evidence="10">Carboxypeptidase</fullName>
        <ecNumber evidence="10">3.4.16.-</ecNumber>
    </recommendedName>
</protein>
<dbReference type="Gene3D" id="3.40.50.1820">
    <property type="entry name" value="alpha/beta hydrolase"/>
    <property type="match status" value="1"/>
</dbReference>
<sequence>MDNLYKLIKSSKSDFSSHADTWDEVDILSDKRFSYPVCIGAQEGMMEADKIESLPGQPQGVDFNQYAGYVTVDPKAGRALFYYFVESPQNSSYKPLVLWLNGGPGCSSLGYGAMEELGPFRVNSDGKTLFRNEYSWSQVANVLFLESPAGVGFSYSNTTSDYGNMGDKGTAADSYTFLINWLERFPQYKNRDFYITGESYAGHYVPQLAYTILSMNKNTNETSINLKGIAIGNAWIDDNTSSKGIYDYFWTHALNSDETNARINKYCDYATGNFSDMCYKYQNKGEQEAEGLDIYNIYAPLCHNSTPKPIRGSVKEFDPCSGDYVYSYPNLAEVQQAVRPFMLSTPPGHPADRPTTIMPIIRKLIASGISLWVYSGDIDGRVTITSSRYSINTLNLPVETAWYPWYTNQEVGGYVVQYKGLTLLTVRGAGHTVPSYQPERALTMISSFLHGKLPPSS</sequence>
<organism evidence="11 12">
    <name type="scientific">Abeliophyllum distichum</name>
    <dbReference type="NCBI Taxonomy" id="126358"/>
    <lineage>
        <taxon>Eukaryota</taxon>
        <taxon>Viridiplantae</taxon>
        <taxon>Streptophyta</taxon>
        <taxon>Embryophyta</taxon>
        <taxon>Tracheophyta</taxon>
        <taxon>Spermatophyta</taxon>
        <taxon>Magnoliopsida</taxon>
        <taxon>eudicotyledons</taxon>
        <taxon>Gunneridae</taxon>
        <taxon>Pentapetalae</taxon>
        <taxon>asterids</taxon>
        <taxon>lamiids</taxon>
        <taxon>Lamiales</taxon>
        <taxon>Oleaceae</taxon>
        <taxon>Forsythieae</taxon>
        <taxon>Abeliophyllum</taxon>
    </lineage>
</organism>
<evidence type="ECO:0000256" key="10">
    <source>
        <dbReference type="RuleBase" id="RU361156"/>
    </source>
</evidence>
<dbReference type="GO" id="GO:0006508">
    <property type="term" value="P:proteolysis"/>
    <property type="evidence" value="ECO:0007669"/>
    <property type="project" value="UniProtKB-KW"/>
</dbReference>
<dbReference type="AlphaFoldDB" id="A0ABD1SVL2"/>
<accession>A0ABD1SVL2</accession>
<gene>
    <name evidence="11" type="ORF">Adt_19824</name>
</gene>
<dbReference type="PANTHER" id="PTHR11802">
    <property type="entry name" value="SERINE PROTEASE FAMILY S10 SERINE CARBOXYPEPTIDASE"/>
    <property type="match status" value="1"/>
</dbReference>
<dbReference type="InterPro" id="IPR018202">
    <property type="entry name" value="Ser_caboxypep_ser_AS"/>
</dbReference>
<evidence type="ECO:0000313" key="12">
    <source>
        <dbReference type="Proteomes" id="UP001604336"/>
    </source>
</evidence>
<evidence type="ECO:0000256" key="7">
    <source>
        <dbReference type="ARBA" id="ARBA00022801"/>
    </source>
</evidence>
<comment type="similarity">
    <text evidence="2 10">Belongs to the peptidase S10 family.</text>
</comment>
<dbReference type="InterPro" id="IPR029058">
    <property type="entry name" value="AB_hydrolase_fold"/>
</dbReference>
<evidence type="ECO:0000256" key="3">
    <source>
        <dbReference type="ARBA" id="ARBA00022525"/>
    </source>
</evidence>
<comment type="subcellular location">
    <subcellularLocation>
        <location evidence="1">Secreted</location>
    </subcellularLocation>
</comment>
<reference evidence="12" key="1">
    <citation type="submission" date="2024-07" db="EMBL/GenBank/DDBJ databases">
        <title>Two chromosome-level genome assemblies of Korean endemic species Abeliophyllum distichum and Forsythia ovata (Oleaceae).</title>
        <authorList>
            <person name="Jang H."/>
        </authorList>
    </citation>
    <scope>NUCLEOTIDE SEQUENCE [LARGE SCALE GENOMIC DNA]</scope>
</reference>
<comment type="caution">
    <text evidence="11">The sequence shown here is derived from an EMBL/GenBank/DDBJ whole genome shotgun (WGS) entry which is preliminary data.</text>
</comment>
<keyword evidence="8" id="KW-1015">Disulfide bond</keyword>
<dbReference type="PROSITE" id="PS00560">
    <property type="entry name" value="CARBOXYPEPT_SER_HIS"/>
    <property type="match status" value="1"/>
</dbReference>
<dbReference type="FunFam" id="3.40.50.1820:FF:000030">
    <property type="entry name" value="Carboxypeptidase"/>
    <property type="match status" value="1"/>
</dbReference>
<evidence type="ECO:0000256" key="5">
    <source>
        <dbReference type="ARBA" id="ARBA00022670"/>
    </source>
</evidence>